<dbReference type="AlphaFoldDB" id="I3DCE0"/>
<keyword evidence="3" id="KW-1185">Reference proteome</keyword>
<proteinExistence type="predicted"/>
<keyword evidence="1" id="KW-0175">Coiled coil</keyword>
<dbReference type="Pfam" id="PF05926">
    <property type="entry name" value="Phage_GPL"/>
    <property type="match status" value="1"/>
</dbReference>
<dbReference type="InterPro" id="IPR009225">
    <property type="entry name" value="Phage_head_completion_GpL"/>
</dbReference>
<evidence type="ECO:0000256" key="1">
    <source>
        <dbReference type="SAM" id="Coils"/>
    </source>
</evidence>
<dbReference type="Proteomes" id="UP000006457">
    <property type="component" value="Unassembled WGS sequence"/>
</dbReference>
<protein>
    <submittedName>
        <fullName evidence="2">Phage head completion protein GPL</fullName>
    </submittedName>
</protein>
<dbReference type="eggNOG" id="ENOG5032SDV">
    <property type="taxonomic scope" value="Bacteria"/>
</dbReference>
<sequence length="168" mass="18698">MKDGSISVKLAPNLEMDYLQSKVDEQETSDDIISNDGFYPDISIAEFRNSSRIDGTVTTARAKDALIEAIATVNDELTTFKINANSPALSAMASSKINGESVLAYRYKRAVHCLATANLYERYASYDTTADGEKKMDMLQESINQLRRDARFAITDLISKNRINVELL</sequence>
<organism evidence="2 3">
    <name type="scientific">Pasteurella bettyae CCUG 2042</name>
    <dbReference type="NCBI Taxonomy" id="1095749"/>
    <lineage>
        <taxon>Bacteria</taxon>
        <taxon>Pseudomonadati</taxon>
        <taxon>Pseudomonadota</taxon>
        <taxon>Gammaproteobacteria</taxon>
        <taxon>Pasteurellales</taxon>
        <taxon>Pasteurellaceae</taxon>
        <taxon>Pasteurella</taxon>
    </lineage>
</organism>
<evidence type="ECO:0000313" key="3">
    <source>
        <dbReference type="Proteomes" id="UP000006457"/>
    </source>
</evidence>
<accession>I3DCE0</accession>
<reference evidence="2 3" key="1">
    <citation type="submission" date="2012-03" db="EMBL/GenBank/DDBJ databases">
        <authorList>
            <person name="Harkins D.M."/>
            <person name="Madupu R."/>
            <person name="Durkin A.S."/>
            <person name="Torralba M."/>
            <person name="Methe B."/>
            <person name="Sutton G.G."/>
            <person name="Nelson K.E."/>
        </authorList>
    </citation>
    <scope>NUCLEOTIDE SEQUENCE [LARGE SCALE GENOMIC DNA]</scope>
    <source>
        <strain evidence="2 3">CCUG 2042</strain>
    </source>
</reference>
<comment type="caution">
    <text evidence="2">The sequence shown here is derived from an EMBL/GenBank/DDBJ whole genome shotgun (WGS) entry which is preliminary data.</text>
</comment>
<dbReference type="PATRIC" id="fig|1095749.3.peg.1056"/>
<evidence type="ECO:0000313" key="2">
    <source>
        <dbReference type="EMBL" id="EIJ69383.1"/>
    </source>
</evidence>
<dbReference type="EMBL" id="AJSX01000030">
    <property type="protein sequence ID" value="EIJ69383.1"/>
    <property type="molecule type" value="Genomic_DNA"/>
</dbReference>
<dbReference type="RefSeq" id="WP_005760485.1">
    <property type="nucleotide sequence ID" value="NZ_AJSX01000030.1"/>
</dbReference>
<feature type="coiled-coil region" evidence="1">
    <location>
        <begin position="129"/>
        <end position="156"/>
    </location>
</feature>
<gene>
    <name evidence="2" type="ORF">HMPREF1052_0857</name>
</gene>
<dbReference type="OrthoDB" id="6312934at2"/>
<name>I3DCE0_9PAST</name>